<dbReference type="GO" id="GO:0005524">
    <property type="term" value="F:ATP binding"/>
    <property type="evidence" value="ECO:0007669"/>
    <property type="project" value="UniProtKB-KW"/>
</dbReference>
<dbReference type="GO" id="GO:0051301">
    <property type="term" value="P:cell division"/>
    <property type="evidence" value="ECO:0007669"/>
    <property type="project" value="UniProtKB-KW"/>
</dbReference>
<evidence type="ECO:0000313" key="3">
    <source>
        <dbReference type="EMBL" id="GHA68634.1"/>
    </source>
</evidence>
<keyword evidence="1" id="KW-0547">Nucleotide-binding</keyword>
<evidence type="ECO:0000256" key="1">
    <source>
        <dbReference type="ARBA" id="ARBA00022741"/>
    </source>
</evidence>
<dbReference type="PANTHER" id="PTHR12169:SF6">
    <property type="entry name" value="AFG1-LIKE ATPASE"/>
    <property type="match status" value="1"/>
</dbReference>
<evidence type="ECO:0000256" key="2">
    <source>
        <dbReference type="ARBA" id="ARBA00022840"/>
    </source>
</evidence>
<dbReference type="SUPFAM" id="SSF52540">
    <property type="entry name" value="P-loop containing nucleoside triphosphate hydrolases"/>
    <property type="match status" value="1"/>
</dbReference>
<sequence length="365" mass="42013">MKKTRFIDHYLSTMSQQGHTPDSAQSAAANRLQKCEDEWAEFKSKASNKFLKFFTKAEIPTGVYLWGGVGRGKSVLMDTFYNHINIRRKIRIHFHEFMHSVHRELEQLKGMSDPLDEVAKRVAERYRLICFDEFHVSDIADAMILHRLLNGLVKHGVGFIMTSNYKPDDLYPNGLHRDRMLPAIELIKHITDVFNVDSGIDYRRRTLTQATVYHTPNDETADQELGRLFRELAGQSEGATLRINHRDIKAVSYGGKVAWFDFNTLCGSARSQNDYLELIARFETIVLANVPQLSPAMFSAARRFTWLIDVMYDHKTKLFISAATTPEQLYTEGQMANEFFRTVSRLTEMQSQEYLAEEVISVKAL</sequence>
<keyword evidence="3" id="KW-0132">Cell division</keyword>
<accession>A0A8J3FZH7</accession>
<comment type="caution">
    <text evidence="3">The sequence shown here is derived from an EMBL/GenBank/DDBJ whole genome shotgun (WGS) entry which is preliminary data.</text>
</comment>
<reference evidence="3" key="1">
    <citation type="journal article" date="2014" name="Int. J. Syst. Evol. Microbiol.">
        <title>Complete genome sequence of Corynebacterium casei LMG S-19264T (=DSM 44701T), isolated from a smear-ripened cheese.</title>
        <authorList>
            <consortium name="US DOE Joint Genome Institute (JGI-PGF)"/>
            <person name="Walter F."/>
            <person name="Albersmeier A."/>
            <person name="Kalinowski J."/>
            <person name="Ruckert C."/>
        </authorList>
    </citation>
    <scope>NUCLEOTIDE SEQUENCE</scope>
    <source>
        <strain evidence="3">KCTC 32501</strain>
    </source>
</reference>
<keyword evidence="3" id="KW-0131">Cell cycle</keyword>
<gene>
    <name evidence="3" type="ORF">GCM10009007_06730</name>
</gene>
<protein>
    <submittedName>
        <fullName evidence="3">Cell division protein ZapE</fullName>
    </submittedName>
</protein>
<organism evidence="3 4">
    <name type="scientific">Formosimonas limnophila</name>
    <dbReference type="NCBI Taxonomy" id="1384487"/>
    <lineage>
        <taxon>Bacteria</taxon>
        <taxon>Pseudomonadati</taxon>
        <taxon>Pseudomonadota</taxon>
        <taxon>Betaproteobacteria</taxon>
        <taxon>Burkholderiales</taxon>
        <taxon>Burkholderiaceae</taxon>
        <taxon>Formosimonas</taxon>
    </lineage>
</organism>
<dbReference type="Gene3D" id="3.40.50.300">
    <property type="entry name" value="P-loop containing nucleotide triphosphate hydrolases"/>
    <property type="match status" value="1"/>
</dbReference>
<reference evidence="3" key="2">
    <citation type="submission" date="2020-09" db="EMBL/GenBank/DDBJ databases">
        <authorList>
            <person name="Sun Q."/>
            <person name="Kim S."/>
        </authorList>
    </citation>
    <scope>NUCLEOTIDE SEQUENCE</scope>
    <source>
        <strain evidence="3">KCTC 32501</strain>
    </source>
</reference>
<dbReference type="AlphaFoldDB" id="A0A8J3FZH7"/>
<dbReference type="InterPro" id="IPR027417">
    <property type="entry name" value="P-loop_NTPase"/>
</dbReference>
<dbReference type="GO" id="GO:0032153">
    <property type="term" value="C:cell division site"/>
    <property type="evidence" value="ECO:0007669"/>
    <property type="project" value="TreeGrafter"/>
</dbReference>
<name>A0A8J3FZH7_9BURK</name>
<dbReference type="Pfam" id="PF03969">
    <property type="entry name" value="AFG1_ATPase"/>
    <property type="match status" value="1"/>
</dbReference>
<dbReference type="NCBIfam" id="NF040713">
    <property type="entry name" value="ZapE"/>
    <property type="match status" value="1"/>
</dbReference>
<dbReference type="Proteomes" id="UP000614287">
    <property type="component" value="Unassembled WGS sequence"/>
</dbReference>
<keyword evidence="2" id="KW-0067">ATP-binding</keyword>
<dbReference type="InterPro" id="IPR005654">
    <property type="entry name" value="ATPase_AFG1-like"/>
</dbReference>
<dbReference type="PANTHER" id="PTHR12169">
    <property type="entry name" value="ATPASE N2B"/>
    <property type="match status" value="1"/>
</dbReference>
<evidence type="ECO:0000313" key="4">
    <source>
        <dbReference type="Proteomes" id="UP000614287"/>
    </source>
</evidence>
<dbReference type="RefSeq" id="WP_189491611.1">
    <property type="nucleotide sequence ID" value="NZ_BMZG01000003.1"/>
</dbReference>
<dbReference type="GO" id="GO:0005737">
    <property type="term" value="C:cytoplasm"/>
    <property type="evidence" value="ECO:0007669"/>
    <property type="project" value="TreeGrafter"/>
</dbReference>
<dbReference type="EMBL" id="BMZG01000003">
    <property type="protein sequence ID" value="GHA68634.1"/>
    <property type="molecule type" value="Genomic_DNA"/>
</dbReference>
<keyword evidence="4" id="KW-1185">Reference proteome</keyword>
<proteinExistence type="predicted"/>
<dbReference type="GO" id="GO:0016887">
    <property type="term" value="F:ATP hydrolysis activity"/>
    <property type="evidence" value="ECO:0007669"/>
    <property type="project" value="InterPro"/>
</dbReference>